<dbReference type="PROSITE" id="PS50001">
    <property type="entry name" value="SH2"/>
    <property type="match status" value="2"/>
</dbReference>
<accession>A0AAV7JX71</accession>
<name>A0AAV7JX71_9METZ</name>
<dbReference type="Pfam" id="PF00017">
    <property type="entry name" value="SH2"/>
    <property type="match status" value="2"/>
</dbReference>
<dbReference type="SUPFAM" id="SSF52129">
    <property type="entry name" value="Caspase-like"/>
    <property type="match status" value="1"/>
</dbReference>
<dbReference type="InterPro" id="IPR029030">
    <property type="entry name" value="Caspase-like_dom_sf"/>
</dbReference>
<evidence type="ECO:0000259" key="4">
    <source>
        <dbReference type="PROSITE" id="PS50208"/>
    </source>
</evidence>
<dbReference type="Proteomes" id="UP001165289">
    <property type="component" value="Unassembled WGS sequence"/>
</dbReference>
<dbReference type="PROSITE" id="PS50208">
    <property type="entry name" value="CASPASE_P20"/>
    <property type="match status" value="1"/>
</dbReference>
<dbReference type="GO" id="GO:0016477">
    <property type="term" value="P:cell migration"/>
    <property type="evidence" value="ECO:0007669"/>
    <property type="project" value="TreeGrafter"/>
</dbReference>
<dbReference type="InterPro" id="IPR051184">
    <property type="entry name" value="Tyrosine-phos_adapter"/>
</dbReference>
<dbReference type="PANTHER" id="PTHR19969">
    <property type="entry name" value="SH2-SH3 ADAPTOR PROTEIN-RELATED"/>
    <property type="match status" value="1"/>
</dbReference>
<evidence type="ECO:0000259" key="3">
    <source>
        <dbReference type="PROSITE" id="PS50001"/>
    </source>
</evidence>
<dbReference type="AlphaFoldDB" id="A0AAV7JX71"/>
<dbReference type="GO" id="GO:0007167">
    <property type="term" value="P:enzyme-linked receptor protein signaling pathway"/>
    <property type="evidence" value="ECO:0007669"/>
    <property type="project" value="TreeGrafter"/>
</dbReference>
<sequence length="551" mass="63078">MAQSSPSAGDNIKDKSIYSGVAVIIVNSYINPVSNQATKPVKKLPSNSEAEIKFTRWCCLFENLGFAVLGDYCMKYSGMQQVIRNLQDVDSQKFASLVFVLIGYSRKGKFVCEDGLRFDLNTFYSAFSSNPLSPWTNKPKCYFVDTFDIPRSWFSRLFSEAKILPLPPRQTTRDKSIKRSTFYLVITRNVPYRQPIASDLLRNDKLTGIIFREASQLGCKIFERLHHLAVDIDIERSAFTPSDKPPSSPLPGSGSLTGDDITIRDYCDGKFFANITKSVKGVNSKPKLNLALEEEAQPWFHGYLTVRRAEERLVKDGDWLVRFSPSFDTYGLPFLSVLHKNFFFHLPIRASHGFYKLGNETKSKISQLVNHFYEKNTPLRSHGHEIILRAFRVRTLDECNDNASVDFDTEMDYKVLDNLINPEIEVLKQPWFYGWVGSEQIGELLREEGTFLVRQTPSDSSHWGNFVISSLSCGQIQQTHIRLTINGQVYVVKGENFPTVSHLVAYHFNTQKPIPTTQPEINVLLQRYLINPYFPDPMSLPYKEFRYPRLS</sequence>
<keyword evidence="1 2" id="KW-0727">SH2 domain</keyword>
<dbReference type="GO" id="GO:0004197">
    <property type="term" value="F:cysteine-type endopeptidase activity"/>
    <property type="evidence" value="ECO:0007669"/>
    <property type="project" value="InterPro"/>
</dbReference>
<feature type="domain" description="SH2" evidence="3">
    <location>
        <begin position="431"/>
        <end position="533"/>
    </location>
</feature>
<protein>
    <submittedName>
        <fullName evidence="5">Tyrosine-protein phosphatase non-receptor type 11</fullName>
    </submittedName>
</protein>
<dbReference type="SMART" id="SM00252">
    <property type="entry name" value="SH2"/>
    <property type="match status" value="2"/>
</dbReference>
<feature type="domain" description="Caspase family p20" evidence="4">
    <location>
        <begin position="18"/>
        <end position="145"/>
    </location>
</feature>
<dbReference type="Gene3D" id="3.40.50.1460">
    <property type="match status" value="1"/>
</dbReference>
<comment type="caution">
    <text evidence="5">The sequence shown here is derived from an EMBL/GenBank/DDBJ whole genome shotgun (WGS) entry which is preliminary data.</text>
</comment>
<dbReference type="GO" id="GO:0005737">
    <property type="term" value="C:cytoplasm"/>
    <property type="evidence" value="ECO:0007669"/>
    <property type="project" value="TreeGrafter"/>
</dbReference>
<evidence type="ECO:0000256" key="1">
    <source>
        <dbReference type="ARBA" id="ARBA00022999"/>
    </source>
</evidence>
<dbReference type="PANTHER" id="PTHR19969:SF5">
    <property type="entry name" value="CRK-LIKE PROTEIN"/>
    <property type="match status" value="1"/>
</dbReference>
<dbReference type="InterPro" id="IPR000980">
    <property type="entry name" value="SH2"/>
</dbReference>
<feature type="domain" description="SH2" evidence="3">
    <location>
        <begin position="299"/>
        <end position="391"/>
    </location>
</feature>
<evidence type="ECO:0000313" key="5">
    <source>
        <dbReference type="EMBL" id="KAI6653526.1"/>
    </source>
</evidence>
<dbReference type="GO" id="GO:0035591">
    <property type="term" value="F:signaling adaptor activity"/>
    <property type="evidence" value="ECO:0007669"/>
    <property type="project" value="TreeGrafter"/>
</dbReference>
<dbReference type="Gene3D" id="3.30.505.10">
    <property type="entry name" value="SH2 domain"/>
    <property type="match status" value="2"/>
</dbReference>
<organism evidence="5 6">
    <name type="scientific">Oopsacas minuta</name>
    <dbReference type="NCBI Taxonomy" id="111878"/>
    <lineage>
        <taxon>Eukaryota</taxon>
        <taxon>Metazoa</taxon>
        <taxon>Porifera</taxon>
        <taxon>Hexactinellida</taxon>
        <taxon>Hexasterophora</taxon>
        <taxon>Lyssacinosida</taxon>
        <taxon>Leucopsacidae</taxon>
        <taxon>Oopsacas</taxon>
    </lineage>
</organism>
<gene>
    <name evidence="5" type="ORF">LOD99_3421</name>
</gene>
<dbReference type="GO" id="GO:0030971">
    <property type="term" value="F:receptor tyrosine kinase binding"/>
    <property type="evidence" value="ECO:0007669"/>
    <property type="project" value="TreeGrafter"/>
</dbReference>
<dbReference type="EMBL" id="JAKMXF010000266">
    <property type="protein sequence ID" value="KAI6653526.1"/>
    <property type="molecule type" value="Genomic_DNA"/>
</dbReference>
<reference evidence="5 6" key="1">
    <citation type="journal article" date="2023" name="BMC Biol.">
        <title>The compact genome of the sponge Oopsacas minuta (Hexactinellida) is lacking key metazoan core genes.</title>
        <authorList>
            <person name="Santini S."/>
            <person name="Schenkelaars Q."/>
            <person name="Jourda C."/>
            <person name="Duchesne M."/>
            <person name="Belahbib H."/>
            <person name="Rocher C."/>
            <person name="Selva M."/>
            <person name="Riesgo A."/>
            <person name="Vervoort M."/>
            <person name="Leys S.P."/>
            <person name="Kodjabachian L."/>
            <person name="Le Bivic A."/>
            <person name="Borchiellini C."/>
            <person name="Claverie J.M."/>
            <person name="Renard E."/>
        </authorList>
    </citation>
    <scope>NUCLEOTIDE SEQUENCE [LARGE SCALE GENOMIC DNA]</scope>
    <source>
        <strain evidence="5">SPO-2</strain>
    </source>
</reference>
<proteinExistence type="predicted"/>
<evidence type="ECO:0000256" key="2">
    <source>
        <dbReference type="PROSITE-ProRule" id="PRU00191"/>
    </source>
</evidence>
<dbReference type="GO" id="GO:0006508">
    <property type="term" value="P:proteolysis"/>
    <property type="evidence" value="ECO:0007669"/>
    <property type="project" value="InterPro"/>
</dbReference>
<dbReference type="InterPro" id="IPR001309">
    <property type="entry name" value="Pept_C14_p20"/>
</dbReference>
<evidence type="ECO:0000313" key="6">
    <source>
        <dbReference type="Proteomes" id="UP001165289"/>
    </source>
</evidence>
<dbReference type="SUPFAM" id="SSF55550">
    <property type="entry name" value="SH2 domain"/>
    <property type="match status" value="2"/>
</dbReference>
<dbReference type="InterPro" id="IPR036860">
    <property type="entry name" value="SH2_dom_sf"/>
</dbReference>
<keyword evidence="6" id="KW-1185">Reference proteome</keyword>